<evidence type="ECO:0000313" key="3">
    <source>
        <dbReference type="Proteomes" id="UP001480595"/>
    </source>
</evidence>
<dbReference type="Proteomes" id="UP001480595">
    <property type="component" value="Unassembled WGS sequence"/>
</dbReference>
<feature type="region of interest" description="Disordered" evidence="1">
    <location>
        <begin position="1"/>
        <end position="43"/>
    </location>
</feature>
<gene>
    <name evidence="2" type="ORF">PG994_007519</name>
</gene>
<feature type="compositionally biased region" description="Basic and acidic residues" evidence="1">
    <location>
        <begin position="184"/>
        <end position="195"/>
    </location>
</feature>
<feature type="compositionally biased region" description="Acidic residues" evidence="1">
    <location>
        <begin position="171"/>
        <end position="180"/>
    </location>
</feature>
<feature type="compositionally biased region" description="Basic and acidic residues" evidence="1">
    <location>
        <begin position="131"/>
        <end position="153"/>
    </location>
</feature>
<protein>
    <submittedName>
        <fullName evidence="2">Uncharacterized protein</fullName>
    </submittedName>
</protein>
<name>A0ABR1V3I4_9PEZI</name>
<evidence type="ECO:0000313" key="2">
    <source>
        <dbReference type="EMBL" id="KAK8064881.1"/>
    </source>
</evidence>
<dbReference type="EMBL" id="JAQQWL010000007">
    <property type="protein sequence ID" value="KAK8064881.1"/>
    <property type="molecule type" value="Genomic_DNA"/>
</dbReference>
<feature type="region of interest" description="Disordered" evidence="1">
    <location>
        <begin position="123"/>
        <end position="201"/>
    </location>
</feature>
<proteinExistence type="predicted"/>
<accession>A0ABR1V3I4</accession>
<organism evidence="2 3">
    <name type="scientific">Apiospora phragmitis</name>
    <dbReference type="NCBI Taxonomy" id="2905665"/>
    <lineage>
        <taxon>Eukaryota</taxon>
        <taxon>Fungi</taxon>
        <taxon>Dikarya</taxon>
        <taxon>Ascomycota</taxon>
        <taxon>Pezizomycotina</taxon>
        <taxon>Sordariomycetes</taxon>
        <taxon>Xylariomycetidae</taxon>
        <taxon>Amphisphaeriales</taxon>
        <taxon>Apiosporaceae</taxon>
        <taxon>Apiospora</taxon>
    </lineage>
</organism>
<keyword evidence="3" id="KW-1185">Reference proteome</keyword>
<sequence>MTVAGSDTSACSSVGGLTGDERPSRILRKAQSENQTETETRAETEAKNISLSLRQVAKKTRQYAGWFSIRMRVGVGKKWTQISQVGNMGQMMKCVQETGWVGVGIPMGGVNGDLLADAQRLTVDSEDGNEDETKSKPERLTKKVADETQDKSMGKVVECTQTEGGGHESDADVDEADQDILGEVGERQSRREGGRGWRRTL</sequence>
<evidence type="ECO:0000256" key="1">
    <source>
        <dbReference type="SAM" id="MobiDB-lite"/>
    </source>
</evidence>
<dbReference type="RefSeq" id="XP_066715870.1">
    <property type="nucleotide sequence ID" value="XM_066858928.1"/>
</dbReference>
<feature type="compositionally biased region" description="Polar residues" evidence="1">
    <location>
        <begin position="1"/>
        <end position="12"/>
    </location>
</feature>
<dbReference type="GeneID" id="92091991"/>
<reference evidence="2 3" key="1">
    <citation type="submission" date="2023-01" db="EMBL/GenBank/DDBJ databases">
        <title>Analysis of 21 Apiospora genomes using comparative genomics revels a genus with tremendous synthesis potential of carbohydrate active enzymes and secondary metabolites.</title>
        <authorList>
            <person name="Sorensen T."/>
        </authorList>
    </citation>
    <scope>NUCLEOTIDE SEQUENCE [LARGE SCALE GENOMIC DNA]</scope>
    <source>
        <strain evidence="2 3">CBS 135458</strain>
    </source>
</reference>
<comment type="caution">
    <text evidence="2">The sequence shown here is derived from an EMBL/GenBank/DDBJ whole genome shotgun (WGS) entry which is preliminary data.</text>
</comment>